<reference evidence="2" key="1">
    <citation type="journal article" date="2023" name="G3 (Bethesda)">
        <title>A reference genome for the long-term kleptoplast-retaining sea slug Elysia crispata morphotype clarki.</title>
        <authorList>
            <person name="Eastman K.E."/>
            <person name="Pendleton A.L."/>
            <person name="Shaikh M.A."/>
            <person name="Suttiyut T."/>
            <person name="Ogas R."/>
            <person name="Tomko P."/>
            <person name="Gavelis G."/>
            <person name="Widhalm J.R."/>
            <person name="Wisecaver J.H."/>
        </authorList>
    </citation>
    <scope>NUCLEOTIDE SEQUENCE</scope>
    <source>
        <strain evidence="2">ECLA1</strain>
    </source>
</reference>
<name>A0AAE1D084_9GAST</name>
<evidence type="ECO:0000256" key="1">
    <source>
        <dbReference type="SAM" id="MobiDB-lite"/>
    </source>
</evidence>
<feature type="region of interest" description="Disordered" evidence="1">
    <location>
        <begin position="19"/>
        <end position="73"/>
    </location>
</feature>
<keyword evidence="3" id="KW-1185">Reference proteome</keyword>
<evidence type="ECO:0000313" key="3">
    <source>
        <dbReference type="Proteomes" id="UP001283361"/>
    </source>
</evidence>
<dbReference type="AlphaFoldDB" id="A0AAE1D084"/>
<feature type="compositionally biased region" description="Basic and acidic residues" evidence="1">
    <location>
        <begin position="19"/>
        <end position="54"/>
    </location>
</feature>
<organism evidence="2 3">
    <name type="scientific">Elysia crispata</name>
    <name type="common">lettuce slug</name>
    <dbReference type="NCBI Taxonomy" id="231223"/>
    <lineage>
        <taxon>Eukaryota</taxon>
        <taxon>Metazoa</taxon>
        <taxon>Spiralia</taxon>
        <taxon>Lophotrochozoa</taxon>
        <taxon>Mollusca</taxon>
        <taxon>Gastropoda</taxon>
        <taxon>Heterobranchia</taxon>
        <taxon>Euthyneura</taxon>
        <taxon>Panpulmonata</taxon>
        <taxon>Sacoglossa</taxon>
        <taxon>Placobranchoidea</taxon>
        <taxon>Plakobranchidae</taxon>
        <taxon>Elysia</taxon>
    </lineage>
</organism>
<comment type="caution">
    <text evidence="2">The sequence shown here is derived from an EMBL/GenBank/DDBJ whole genome shotgun (WGS) entry which is preliminary data.</text>
</comment>
<gene>
    <name evidence="2" type="ORF">RRG08_011641</name>
</gene>
<accession>A0AAE1D084</accession>
<sequence>MEEKEGRGDRKIEIERWAETGKERNGVENEMVDMRSHRSQRDSNPEVKVPDDLKTSTLEVTPAPFRSRPQAED</sequence>
<proteinExistence type="predicted"/>
<protein>
    <submittedName>
        <fullName evidence="2">Uncharacterized protein</fullName>
    </submittedName>
</protein>
<dbReference type="Proteomes" id="UP001283361">
    <property type="component" value="Unassembled WGS sequence"/>
</dbReference>
<dbReference type="EMBL" id="JAWDGP010006009">
    <property type="protein sequence ID" value="KAK3748559.1"/>
    <property type="molecule type" value="Genomic_DNA"/>
</dbReference>
<evidence type="ECO:0000313" key="2">
    <source>
        <dbReference type="EMBL" id="KAK3748559.1"/>
    </source>
</evidence>